<keyword evidence="1" id="KW-0143">Chaperone</keyword>
<dbReference type="InterPro" id="IPR036411">
    <property type="entry name" value="TorD-like_sf"/>
</dbReference>
<proteinExistence type="predicted"/>
<protein>
    <submittedName>
        <fullName evidence="3">Molecular chaperone</fullName>
    </submittedName>
</protein>
<dbReference type="EMBL" id="JBHLWP010000001">
    <property type="protein sequence ID" value="MFC0250446.1"/>
    <property type="molecule type" value="Genomic_DNA"/>
</dbReference>
<sequence length="236" mass="24859">MSHPDAPSFDRSATPAAPAAPAPAFTAIPLPLSGEDQARADLYALLSRLLLAAPDAVLLDALAGADPIVATGGDLALEQAWEQLTLASGVMDPQAVADEFEALFISIGTPPVNPYGSRYLSGYMNDTPLAELRADLARFGIKRVRGVGEFEDHLGALCEIMRVLIAGAPAPLAIARQPVERQRAFFEAHIAPWYARCVADIASADGANYYRLVARLAGTFLAIEAEAFVMGEAVAG</sequence>
<comment type="caution">
    <text evidence="3">The sequence shown here is derived from an EMBL/GenBank/DDBJ whole genome shotgun (WGS) entry which is preliminary data.</text>
</comment>
<evidence type="ECO:0000313" key="4">
    <source>
        <dbReference type="Proteomes" id="UP001589773"/>
    </source>
</evidence>
<dbReference type="Gene3D" id="1.10.3480.10">
    <property type="entry name" value="TorD-like"/>
    <property type="match status" value="1"/>
</dbReference>
<evidence type="ECO:0000256" key="1">
    <source>
        <dbReference type="ARBA" id="ARBA00023186"/>
    </source>
</evidence>
<keyword evidence="4" id="KW-1185">Reference proteome</keyword>
<dbReference type="PANTHER" id="PTHR34227:SF1">
    <property type="entry name" value="DIMETHYL SULFOXIDE REDUCTASE CHAPERONE-RELATED"/>
    <property type="match status" value="1"/>
</dbReference>
<dbReference type="Pfam" id="PF02613">
    <property type="entry name" value="Nitrate_red_del"/>
    <property type="match status" value="1"/>
</dbReference>
<name>A0ABV6FAL2_9BURK</name>
<dbReference type="Proteomes" id="UP001589773">
    <property type="component" value="Unassembled WGS sequence"/>
</dbReference>
<dbReference type="InterPro" id="IPR020945">
    <property type="entry name" value="DMSO/NO3_reduct_chaperone"/>
</dbReference>
<evidence type="ECO:0000313" key="3">
    <source>
        <dbReference type="EMBL" id="MFC0250446.1"/>
    </source>
</evidence>
<dbReference type="SUPFAM" id="SSF89155">
    <property type="entry name" value="TorD-like"/>
    <property type="match status" value="1"/>
</dbReference>
<reference evidence="3 4" key="1">
    <citation type="submission" date="2024-09" db="EMBL/GenBank/DDBJ databases">
        <authorList>
            <person name="Sun Q."/>
            <person name="Mori K."/>
        </authorList>
    </citation>
    <scope>NUCLEOTIDE SEQUENCE [LARGE SCALE GENOMIC DNA]</scope>
    <source>
        <strain evidence="3 4">CCM 7792</strain>
    </source>
</reference>
<gene>
    <name evidence="3" type="ORF">ACFFJK_00965</name>
</gene>
<evidence type="ECO:0000256" key="2">
    <source>
        <dbReference type="SAM" id="MobiDB-lite"/>
    </source>
</evidence>
<organism evidence="3 4">
    <name type="scientific">Massilia consociata</name>
    <dbReference type="NCBI Taxonomy" id="760117"/>
    <lineage>
        <taxon>Bacteria</taxon>
        <taxon>Pseudomonadati</taxon>
        <taxon>Pseudomonadota</taxon>
        <taxon>Betaproteobacteria</taxon>
        <taxon>Burkholderiales</taxon>
        <taxon>Oxalobacteraceae</taxon>
        <taxon>Telluria group</taxon>
        <taxon>Massilia</taxon>
    </lineage>
</organism>
<dbReference type="PANTHER" id="PTHR34227">
    <property type="entry name" value="CHAPERONE PROTEIN YCDY"/>
    <property type="match status" value="1"/>
</dbReference>
<dbReference type="RefSeq" id="WP_379677196.1">
    <property type="nucleotide sequence ID" value="NZ_JBHLWP010000001.1"/>
</dbReference>
<accession>A0ABV6FAL2</accession>
<feature type="region of interest" description="Disordered" evidence="2">
    <location>
        <begin position="1"/>
        <end position="20"/>
    </location>
</feature>
<dbReference type="InterPro" id="IPR050289">
    <property type="entry name" value="TorD/DmsD_chaperones"/>
</dbReference>